<protein>
    <submittedName>
        <fullName evidence="2">ORF31</fullName>
    </submittedName>
</protein>
<geneLocation type="plasmid" evidence="2">
    <name>pNP40</name>
</geneLocation>
<dbReference type="PANTHER" id="PTHR34580">
    <property type="match status" value="1"/>
</dbReference>
<reference evidence="2" key="2">
    <citation type="journal article" date="2006" name="J. Bacteriol.">
        <title>Sequence analysis of the lactococcal plasmid pNP40: a mobile replicon for coping with environmental hazards.</title>
        <authorList>
            <person name="O'Driscoll J."/>
            <person name="Glynn F."/>
            <person name="Fitzgerald G.F."/>
            <person name="van Sinderen D."/>
        </authorList>
    </citation>
    <scope>NUCLEOTIDE SEQUENCE</scope>
    <source>
        <plasmid evidence="2">pNP40</plasmid>
    </source>
</reference>
<name>Q0GU12_9LACT</name>
<reference evidence="2" key="1">
    <citation type="journal article" date="2004" name="Appl. Environ. Microbiol.">
        <title>Lactococcal plasmid pNP40 encodes a novel, temperature-sensitive restriction-modification system.</title>
        <authorList>
            <person name="O'Driscoll J."/>
            <person name="Glynn F."/>
            <person name="Cahalane O."/>
            <person name="O'Connell-Motherway M."/>
            <person name="Fitzgerald G.F."/>
            <person name="Van Sinderen D."/>
        </authorList>
    </citation>
    <scope>NUCLEOTIDE SEQUENCE</scope>
    <source>
        <plasmid evidence="2">pNP40</plasmid>
    </source>
</reference>
<organism evidence="2">
    <name type="scientific">Lactococcus lactis</name>
    <dbReference type="NCBI Taxonomy" id="1358"/>
    <lineage>
        <taxon>Bacteria</taxon>
        <taxon>Bacillati</taxon>
        <taxon>Bacillota</taxon>
        <taxon>Bacilli</taxon>
        <taxon>Lactobacillales</taxon>
        <taxon>Streptococcaceae</taxon>
        <taxon>Lactococcus</taxon>
    </lineage>
</organism>
<evidence type="ECO:0000313" key="2">
    <source>
        <dbReference type="EMBL" id="ABG00313.1"/>
    </source>
</evidence>
<dbReference type="PANTHER" id="PTHR34580:SF1">
    <property type="entry name" value="PROTEIN PAFC"/>
    <property type="match status" value="1"/>
</dbReference>
<dbReference type="RefSeq" id="WP_012477759.1">
    <property type="nucleotide sequence ID" value="NC_010901.1"/>
</dbReference>
<dbReference type="InterPro" id="IPR051534">
    <property type="entry name" value="CBASS_pafABC_assoc_protein"/>
</dbReference>
<evidence type="ECO:0000259" key="1">
    <source>
        <dbReference type="Pfam" id="PF13280"/>
    </source>
</evidence>
<dbReference type="EMBL" id="DQ534432">
    <property type="protein sequence ID" value="ABG00313.1"/>
    <property type="molecule type" value="Genomic_DNA"/>
</dbReference>
<dbReference type="AlphaFoldDB" id="Q0GU12"/>
<keyword evidence="2" id="KW-0614">Plasmid</keyword>
<proteinExistence type="predicted"/>
<dbReference type="InterPro" id="IPR026881">
    <property type="entry name" value="WYL_dom"/>
</dbReference>
<sequence length="302" mass="36141">MFIKNDKSSRLLKMNERLSRGEPLKKQSIKKEFNIPSKTFDRDIKFLREFYFETNEKIIYDKKLNAYYLQSESKRLAKKEVYALCKILIESRAFNYHEFNSLIEKLLRQCNFNEVEEISKLIGNQRLNYVELQHGKYLINLIWEIAMYIRNQELIYFDYKRQDGTEKNHHVKPVGIIFSEFYFYLLAYHTGYNKIPTVYRVDRIKNLSSIGEKFTVPYADRFSESEFYKRVLFMYTGELQQIRFKYTGVLESLLDKVPTATIEKEVSKKEWVIRAESFGEGLLMWLKSQGSKVQILGDKNEK</sequence>
<dbReference type="PROSITE" id="PS52050">
    <property type="entry name" value="WYL"/>
    <property type="match status" value="1"/>
</dbReference>
<accession>Q0GU12</accession>
<dbReference type="Pfam" id="PF13280">
    <property type="entry name" value="WYL"/>
    <property type="match status" value="1"/>
</dbReference>
<feature type="domain" description="WYL" evidence="1">
    <location>
        <begin position="145"/>
        <end position="207"/>
    </location>
</feature>